<keyword evidence="1" id="KW-1133">Transmembrane helix</keyword>
<accession>A0A085VEP7</accession>
<protein>
    <submittedName>
        <fullName evidence="2">Multidrug transporter</fullName>
    </submittedName>
</protein>
<dbReference type="OrthoDB" id="7024310at2"/>
<evidence type="ECO:0000313" key="2">
    <source>
        <dbReference type="EMBL" id="KFE53910.1"/>
    </source>
</evidence>
<evidence type="ECO:0000313" key="3">
    <source>
        <dbReference type="Proteomes" id="UP000028631"/>
    </source>
</evidence>
<name>A0A085VEP7_PSESX</name>
<dbReference type="EMBL" id="JPQU01000050">
    <property type="protein sequence ID" value="KFE53910.1"/>
    <property type="molecule type" value="Genomic_DNA"/>
</dbReference>
<feature type="transmembrane region" description="Helical" evidence="1">
    <location>
        <begin position="27"/>
        <end position="43"/>
    </location>
</feature>
<dbReference type="Proteomes" id="UP000028631">
    <property type="component" value="Unassembled WGS sequence"/>
</dbReference>
<keyword evidence="1" id="KW-0812">Transmembrane</keyword>
<dbReference type="RefSeq" id="WP_032630076.1">
    <property type="nucleotide sequence ID" value="NZ_JPQU01000050.1"/>
</dbReference>
<dbReference type="PATRIC" id="fig|317.175.peg.3728"/>
<keyword evidence="1" id="KW-0472">Membrane</keyword>
<sequence length="154" mass="17101">MLFGALLILTWLVLLLRYPAKALPVSLAAAMGLGIVAMVVIWQDSQETRQLERLGLRMDYAPDQCPAGKPLLVLIDNTNKVPLRELRWRVAAYAPGDTVNLTDDAYAGPRYRGPGDLQAGSQWQDCLPLPTLRPGYRPQTLEFRAEHLQGSFAD</sequence>
<dbReference type="AlphaFoldDB" id="A0A085VEP7"/>
<reference evidence="2 3" key="1">
    <citation type="submission" date="2014-07" db="EMBL/GenBank/DDBJ databases">
        <title>Draft Genome Sequences of Environmental Pseudomonas syringae strains.</title>
        <authorList>
            <person name="Baltrus D.A."/>
            <person name="Berge O."/>
            <person name="Morris C."/>
        </authorList>
    </citation>
    <scope>NUCLEOTIDE SEQUENCE [LARGE SCALE GENOMIC DNA]</scope>
    <source>
        <strain evidence="2 3">GAW0119</strain>
    </source>
</reference>
<comment type="caution">
    <text evidence="2">The sequence shown here is derived from an EMBL/GenBank/DDBJ whole genome shotgun (WGS) entry which is preliminary data.</text>
</comment>
<keyword evidence="3" id="KW-1185">Reference proteome</keyword>
<gene>
    <name evidence="2" type="ORF">IV01_17875</name>
</gene>
<organism evidence="2 3">
    <name type="scientific">Pseudomonas syringae</name>
    <dbReference type="NCBI Taxonomy" id="317"/>
    <lineage>
        <taxon>Bacteria</taxon>
        <taxon>Pseudomonadati</taxon>
        <taxon>Pseudomonadota</taxon>
        <taxon>Gammaproteobacteria</taxon>
        <taxon>Pseudomonadales</taxon>
        <taxon>Pseudomonadaceae</taxon>
        <taxon>Pseudomonas</taxon>
    </lineage>
</organism>
<evidence type="ECO:0000256" key="1">
    <source>
        <dbReference type="SAM" id="Phobius"/>
    </source>
</evidence>
<proteinExistence type="predicted"/>